<evidence type="ECO:0000313" key="1">
    <source>
        <dbReference type="EMBL" id="RNF81972.1"/>
    </source>
</evidence>
<dbReference type="EMBL" id="RIBZ01000859">
    <property type="protein sequence ID" value="RNF81972.1"/>
    <property type="molecule type" value="Genomic_DNA"/>
</dbReference>
<keyword evidence="2" id="KW-1185">Reference proteome</keyword>
<dbReference type="AlphaFoldDB" id="A0A3M8ST84"/>
<evidence type="ECO:0000313" key="2">
    <source>
        <dbReference type="Proteomes" id="UP000275401"/>
    </source>
</evidence>
<organism evidence="1 2">
    <name type="scientific">Streptomyces botrytidirepellens</name>
    <dbReference type="NCBI Taxonomy" id="2486417"/>
    <lineage>
        <taxon>Bacteria</taxon>
        <taxon>Bacillati</taxon>
        <taxon>Actinomycetota</taxon>
        <taxon>Actinomycetes</taxon>
        <taxon>Kitasatosporales</taxon>
        <taxon>Streptomycetaceae</taxon>
        <taxon>Streptomyces</taxon>
    </lineage>
</organism>
<proteinExistence type="predicted"/>
<dbReference type="Proteomes" id="UP000275401">
    <property type="component" value="Unassembled WGS sequence"/>
</dbReference>
<name>A0A3M8ST84_9ACTN</name>
<gene>
    <name evidence="1" type="ORF">EEJ42_45875</name>
</gene>
<reference evidence="1 2" key="1">
    <citation type="submission" date="2018-11" db="EMBL/GenBank/DDBJ databases">
        <title>The Potential of Streptomyces as Biocontrol Agents against the Tomato grey mould, Botrytis cinerea (Gray mold) Frontiers in Microbiology.</title>
        <authorList>
            <person name="Li D."/>
        </authorList>
    </citation>
    <scope>NUCLEOTIDE SEQUENCE [LARGE SCALE GENOMIC DNA]</scope>
    <source>
        <strain evidence="1 2">NEAU-LD23</strain>
    </source>
</reference>
<feature type="non-terminal residue" evidence="1">
    <location>
        <position position="97"/>
    </location>
</feature>
<comment type="caution">
    <text evidence="1">The sequence shown here is derived from an EMBL/GenBank/DDBJ whole genome shotgun (WGS) entry which is preliminary data.</text>
</comment>
<accession>A0A3M8ST84</accession>
<sequence>MTTTPTTRVTTMTMTTAVDWRAVAAATGPADREAAEAGIGLAYEQAGLEPPERIVWTGSPLAGTAAALLLTGQGEGLPGEAAERAADTLAAAGIEPV</sequence>
<protein>
    <submittedName>
        <fullName evidence="1">Uncharacterized protein</fullName>
    </submittedName>
</protein>